<feature type="region of interest" description="Disordered" evidence="1">
    <location>
        <begin position="158"/>
        <end position="228"/>
    </location>
</feature>
<accession>A0A6B0SSC7</accession>
<feature type="domain" description="DUF7311" evidence="2">
    <location>
        <begin position="1"/>
        <end position="141"/>
    </location>
</feature>
<evidence type="ECO:0000313" key="3">
    <source>
        <dbReference type="EMBL" id="MXR41555.1"/>
    </source>
</evidence>
<feature type="compositionally biased region" description="Low complexity" evidence="1">
    <location>
        <begin position="176"/>
        <end position="209"/>
    </location>
</feature>
<reference evidence="3 4" key="1">
    <citation type="submission" date="2019-12" db="EMBL/GenBank/DDBJ databases">
        <title>Isolation and characterization of three novel carbon monoxide-oxidizing members of Halobacteria from salione crusts and soils.</title>
        <authorList>
            <person name="Myers M.R."/>
            <person name="King G.M."/>
        </authorList>
    </citation>
    <scope>NUCLEOTIDE SEQUENCE [LARGE SCALE GENOMIC DNA]</scope>
    <source>
        <strain evidence="3 4">WSA2</strain>
    </source>
</reference>
<dbReference type="InterPro" id="IPR055735">
    <property type="entry name" value="DUF7311"/>
</dbReference>
<proteinExistence type="predicted"/>
<protein>
    <recommendedName>
        <fullName evidence="2">DUF7311 domain-containing protein</fullName>
    </recommendedName>
</protein>
<sequence>MIRVVVAVAVAAALLSASLPAVETARVDRTTAAVERVPDRIDRAARSALAGEPERRSSLGSAPTARRVVSVAVPGESIGTAPVRSLSLCPGAERGTAVLIHAVGDAAHSRTTLSAPYDLPNGGIALDRSRRVFLSLVPVSAGSDADERRIRVRLLDRSSAGAGSSSETGPPRPCDSSTTSVTASATGGAPTSGPPSGAVVAATPSSTAVLVPGTGRVPGTDRLPAAPG</sequence>
<gene>
    <name evidence="3" type="ORF">GRX01_09420</name>
</gene>
<dbReference type="AlphaFoldDB" id="A0A6B0SSC7"/>
<organism evidence="3 4">
    <name type="scientific">Halobaculum saliterrae</name>
    <dbReference type="NCBI Taxonomy" id="2073113"/>
    <lineage>
        <taxon>Archaea</taxon>
        <taxon>Methanobacteriati</taxon>
        <taxon>Methanobacteriota</taxon>
        <taxon>Stenosarchaea group</taxon>
        <taxon>Halobacteria</taxon>
        <taxon>Halobacteriales</taxon>
        <taxon>Haloferacaceae</taxon>
        <taxon>Halobaculum</taxon>
    </lineage>
</organism>
<dbReference type="Proteomes" id="UP000437065">
    <property type="component" value="Unassembled WGS sequence"/>
</dbReference>
<evidence type="ECO:0000256" key="1">
    <source>
        <dbReference type="SAM" id="MobiDB-lite"/>
    </source>
</evidence>
<dbReference type="Pfam" id="PF23993">
    <property type="entry name" value="DUF7311"/>
    <property type="match status" value="1"/>
</dbReference>
<keyword evidence="4" id="KW-1185">Reference proteome</keyword>
<evidence type="ECO:0000259" key="2">
    <source>
        <dbReference type="Pfam" id="PF23993"/>
    </source>
</evidence>
<comment type="caution">
    <text evidence="3">The sequence shown here is derived from an EMBL/GenBank/DDBJ whole genome shotgun (WGS) entry which is preliminary data.</text>
</comment>
<name>A0A6B0SSC7_9EURY</name>
<evidence type="ECO:0000313" key="4">
    <source>
        <dbReference type="Proteomes" id="UP000437065"/>
    </source>
</evidence>
<dbReference type="EMBL" id="WUUS01000005">
    <property type="protein sequence ID" value="MXR41555.1"/>
    <property type="molecule type" value="Genomic_DNA"/>
</dbReference>